<dbReference type="OrthoDB" id="3643156at2759"/>
<comment type="caution">
    <text evidence="3">The sequence shown here is derived from an EMBL/GenBank/DDBJ whole genome shotgun (WGS) entry which is preliminary data.</text>
</comment>
<evidence type="ECO:0000256" key="1">
    <source>
        <dbReference type="SAM" id="MobiDB-lite"/>
    </source>
</evidence>
<keyword evidence="2" id="KW-0732">Signal</keyword>
<dbReference type="Proteomes" id="UP000242791">
    <property type="component" value="Unassembled WGS sequence"/>
</dbReference>
<dbReference type="AlphaFoldDB" id="A0A1J9QQC2"/>
<gene>
    <name evidence="3" type="ORF">ACJ73_06248</name>
</gene>
<feature type="signal peptide" evidence="2">
    <location>
        <begin position="1"/>
        <end position="24"/>
    </location>
</feature>
<dbReference type="STRING" id="1658174.A0A1J9QQC2"/>
<dbReference type="EMBL" id="LGTZ01001072">
    <property type="protein sequence ID" value="OJD22403.1"/>
    <property type="molecule type" value="Genomic_DNA"/>
</dbReference>
<name>A0A1J9QQC2_9EURO</name>
<keyword evidence="4" id="KW-1185">Reference proteome</keyword>
<accession>A0A1J9QQC2</accession>
<proteinExistence type="predicted"/>
<evidence type="ECO:0000313" key="3">
    <source>
        <dbReference type="EMBL" id="OJD22403.1"/>
    </source>
</evidence>
<feature type="region of interest" description="Disordered" evidence="1">
    <location>
        <begin position="344"/>
        <end position="366"/>
    </location>
</feature>
<dbReference type="VEuPathDB" id="FungiDB:ACJ73_06248"/>
<feature type="compositionally biased region" description="Basic and acidic residues" evidence="1">
    <location>
        <begin position="344"/>
        <end position="359"/>
    </location>
</feature>
<organism evidence="3 4">
    <name type="scientific">Blastomyces percursus</name>
    <dbReference type="NCBI Taxonomy" id="1658174"/>
    <lineage>
        <taxon>Eukaryota</taxon>
        <taxon>Fungi</taxon>
        <taxon>Dikarya</taxon>
        <taxon>Ascomycota</taxon>
        <taxon>Pezizomycotina</taxon>
        <taxon>Eurotiomycetes</taxon>
        <taxon>Eurotiomycetidae</taxon>
        <taxon>Onygenales</taxon>
        <taxon>Ajellomycetaceae</taxon>
        <taxon>Blastomyces</taxon>
    </lineage>
</organism>
<evidence type="ECO:0000256" key="2">
    <source>
        <dbReference type="SAM" id="SignalP"/>
    </source>
</evidence>
<protein>
    <recommendedName>
        <fullName evidence="5">Actin-like ATPase domain-containing protein</fullName>
    </recommendedName>
</protein>
<sequence>MRLSWSTIRTILAFTAYAVHVVDATGHTCPRPLCSACLTSEEVRAVGIGFDLSSSYGTAVIRYHNGSLVNVAKVDASQAYKSLMKRLSESQRGALQSRFDPVWEELGHLGEPSQRRLQASSDDSFDISALSVLIFELKAQTEALLGHSIRSVAISSPDYVQLSASEISQAIESLGLKNLASQHELSLSSSEYAGYSSGLLTIPTTLDPCEEITEKRTETIIHLDYTETTLSGSISNLQDTTLHHTDNVFADWHLGLSKKPGFIEEEAYWDLLWRRINAHVQGSDQRITKLIITGDAAVPSNSRFLKEARDALRKFVEPAALRMLDDNPDPVFMAARGAAEFAKRTQENPRDCVESERCRSLRGKKR</sequence>
<feature type="chain" id="PRO_5012159328" description="Actin-like ATPase domain-containing protein" evidence="2">
    <location>
        <begin position="25"/>
        <end position="366"/>
    </location>
</feature>
<reference evidence="3 4" key="1">
    <citation type="submission" date="2015-08" db="EMBL/GenBank/DDBJ databases">
        <title>Emmonsia species relationships and genome sequence.</title>
        <authorList>
            <person name="Cuomo C.A."/>
            <person name="Schwartz I.S."/>
            <person name="Kenyon C."/>
            <person name="De Hoog G.S."/>
            <person name="Govender N.P."/>
            <person name="Botha A."/>
            <person name="Moreno L."/>
            <person name="De Vries M."/>
            <person name="Munoz J.F."/>
            <person name="Stielow J.B."/>
        </authorList>
    </citation>
    <scope>NUCLEOTIDE SEQUENCE [LARGE SCALE GENOMIC DNA]</scope>
    <source>
        <strain evidence="3 4">EI222</strain>
    </source>
</reference>
<evidence type="ECO:0008006" key="5">
    <source>
        <dbReference type="Google" id="ProtNLM"/>
    </source>
</evidence>
<evidence type="ECO:0000313" key="4">
    <source>
        <dbReference type="Proteomes" id="UP000242791"/>
    </source>
</evidence>